<dbReference type="InterPro" id="IPR001279">
    <property type="entry name" value="Metallo-B-lactamas"/>
</dbReference>
<organism evidence="3 4">
    <name type="scientific">Phaeobacter gallaeciensis</name>
    <dbReference type="NCBI Taxonomy" id="60890"/>
    <lineage>
        <taxon>Bacteria</taxon>
        <taxon>Pseudomonadati</taxon>
        <taxon>Pseudomonadota</taxon>
        <taxon>Alphaproteobacteria</taxon>
        <taxon>Rhodobacterales</taxon>
        <taxon>Roseobacteraceae</taxon>
        <taxon>Phaeobacter</taxon>
    </lineage>
</organism>
<feature type="domain" description="Metallo-beta-lactamase" evidence="2">
    <location>
        <begin position="89"/>
        <end position="284"/>
    </location>
</feature>
<comment type="caution">
    <text evidence="3">The sequence shown here is derived from an EMBL/GenBank/DDBJ whole genome shotgun (WGS) entry which is preliminary data.</text>
</comment>
<proteinExistence type="predicted"/>
<protein>
    <submittedName>
        <fullName evidence="3">CMP-N-acetylneuraminate monooxygenase</fullName>
    </submittedName>
</protein>
<dbReference type="PANTHER" id="PTHR15032:SF4">
    <property type="entry name" value="N-ACYL-PHOSPHATIDYLETHANOLAMINE-HYDROLYZING PHOSPHOLIPASE D"/>
    <property type="match status" value="1"/>
</dbReference>
<dbReference type="EMBL" id="QOCE01000027">
    <property type="protein sequence ID" value="RBW56138.1"/>
    <property type="molecule type" value="Genomic_DNA"/>
</dbReference>
<dbReference type="Pfam" id="PF12706">
    <property type="entry name" value="Lactamase_B_2"/>
    <property type="match status" value="1"/>
</dbReference>
<dbReference type="OrthoDB" id="9805728at2"/>
<dbReference type="Gene3D" id="3.60.15.10">
    <property type="entry name" value="Ribonuclease Z/Hydroxyacylglutathione hydrolase-like"/>
    <property type="match status" value="1"/>
</dbReference>
<dbReference type="SUPFAM" id="SSF56281">
    <property type="entry name" value="Metallo-hydrolase/oxidoreductase"/>
    <property type="match status" value="1"/>
</dbReference>
<dbReference type="PANTHER" id="PTHR15032">
    <property type="entry name" value="N-ACYL-PHOSPHATIDYLETHANOLAMINE-HYDROLYZING PHOSPHOLIPASE D"/>
    <property type="match status" value="1"/>
</dbReference>
<evidence type="ECO:0000313" key="3">
    <source>
        <dbReference type="EMBL" id="RBW56138.1"/>
    </source>
</evidence>
<dbReference type="GO" id="GO:0004497">
    <property type="term" value="F:monooxygenase activity"/>
    <property type="evidence" value="ECO:0007669"/>
    <property type="project" value="UniProtKB-KW"/>
</dbReference>
<evidence type="ECO:0000259" key="2">
    <source>
        <dbReference type="Pfam" id="PF12706"/>
    </source>
</evidence>
<dbReference type="GO" id="GO:0005737">
    <property type="term" value="C:cytoplasm"/>
    <property type="evidence" value="ECO:0007669"/>
    <property type="project" value="TreeGrafter"/>
</dbReference>
<name>A0A366X4U2_9RHOB</name>
<keyword evidence="3" id="KW-0560">Oxidoreductase</keyword>
<dbReference type="AlphaFoldDB" id="A0A366X4U2"/>
<evidence type="ECO:0000313" key="4">
    <source>
        <dbReference type="Proteomes" id="UP000252706"/>
    </source>
</evidence>
<gene>
    <name evidence="3" type="ORF">DS909_09690</name>
</gene>
<sequence>MSAVKPDRPHHHARNGTFRNPPGSPVRDATFGEMFRFIIGELFSSSKQEVPKDHVLTQAEFDRQLAAVGNPSLTWLGHSAFILRLGGRLILTDPFLGETAGPLGFGPKRYVRAPMTGAGLPKADVLLVSHNHYDHLDAPTIEAYPHKEHTQVIVPLGLGAFFTKRGYRKVQEQDWWDVWTSGDLRIETLPAIHHSGRGIGDHRKTLWASFGITTAEGKVWFSGDTANGEIFEEIGRRAGPFDLALVAIGAYTPRSLMKSVHVTPEEAIDVVRRLGASSTIGMHWGAIALTPENPFDAPTRFKRAAEAQGFCAGNAVTLRIGESRNLNSATLGLIDGEHRA</sequence>
<dbReference type="InterPro" id="IPR036866">
    <property type="entry name" value="RibonucZ/Hydroxyglut_hydro"/>
</dbReference>
<accession>A0A366X4U2</accession>
<feature type="region of interest" description="Disordered" evidence="1">
    <location>
        <begin position="1"/>
        <end position="25"/>
    </location>
</feature>
<keyword evidence="3" id="KW-0503">Monooxygenase</keyword>
<dbReference type="Proteomes" id="UP000252706">
    <property type="component" value="Unassembled WGS sequence"/>
</dbReference>
<evidence type="ECO:0000256" key="1">
    <source>
        <dbReference type="SAM" id="MobiDB-lite"/>
    </source>
</evidence>
<reference evidence="3 4" key="1">
    <citation type="submission" date="2018-07" db="EMBL/GenBank/DDBJ databases">
        <title>Modular assembly of carbohydrate-degrading microbial communities in the ocean.</title>
        <authorList>
            <person name="Enke T.N."/>
            <person name="Datta M.S."/>
            <person name="Schwartzman J.A."/>
            <person name="Cermak N."/>
            <person name="Schmitz D.A."/>
            <person name="Barrere J."/>
            <person name="Cordero O.X."/>
        </authorList>
    </citation>
    <scope>NUCLEOTIDE SEQUENCE [LARGE SCALE GENOMIC DNA]</scope>
    <source>
        <strain evidence="3 4">C3M10</strain>
    </source>
</reference>